<dbReference type="NCBIfam" id="TIGR00726">
    <property type="entry name" value="peptidoglycan editing factor PgeF"/>
    <property type="match status" value="1"/>
</dbReference>
<evidence type="ECO:0000256" key="9">
    <source>
        <dbReference type="ARBA" id="ARBA00048968"/>
    </source>
</evidence>
<dbReference type="AlphaFoldDB" id="A0A117LBN6"/>
<evidence type="ECO:0000313" key="13">
    <source>
        <dbReference type="Proteomes" id="UP000053326"/>
    </source>
</evidence>
<protein>
    <recommendedName>
        <fullName evidence="11">Purine nucleoside phosphorylase</fullName>
    </recommendedName>
</protein>
<comment type="catalytic activity">
    <reaction evidence="10">
        <text>S-methyl-5'-thioadenosine + phosphate = 5-(methylsulfanyl)-alpha-D-ribose 1-phosphate + adenine</text>
        <dbReference type="Rhea" id="RHEA:11852"/>
        <dbReference type="ChEBI" id="CHEBI:16708"/>
        <dbReference type="ChEBI" id="CHEBI:17509"/>
        <dbReference type="ChEBI" id="CHEBI:43474"/>
        <dbReference type="ChEBI" id="CHEBI:58533"/>
        <dbReference type="EC" id="2.4.2.28"/>
    </reaction>
    <physiologicalReaction direction="left-to-right" evidence="10">
        <dbReference type="Rhea" id="RHEA:11853"/>
    </physiologicalReaction>
</comment>
<dbReference type="InterPro" id="IPR038371">
    <property type="entry name" value="Cu_polyphenol_OxRdtase_sf"/>
</dbReference>
<dbReference type="EMBL" id="LGFO01000010">
    <property type="protein sequence ID" value="KUK37118.1"/>
    <property type="molecule type" value="Genomic_DNA"/>
</dbReference>
<dbReference type="GO" id="GO:0005507">
    <property type="term" value="F:copper ion binding"/>
    <property type="evidence" value="ECO:0007669"/>
    <property type="project" value="TreeGrafter"/>
</dbReference>
<evidence type="ECO:0000256" key="3">
    <source>
        <dbReference type="ARBA" id="ARBA00007353"/>
    </source>
</evidence>
<name>A0A117LBN6_9THEO</name>
<evidence type="ECO:0000256" key="2">
    <source>
        <dbReference type="ARBA" id="ARBA00003215"/>
    </source>
</evidence>
<accession>A0A117LBN6</accession>
<organism evidence="12 13">
    <name type="scientific">Thermacetogenium phaeum</name>
    <dbReference type="NCBI Taxonomy" id="85874"/>
    <lineage>
        <taxon>Bacteria</taxon>
        <taxon>Bacillati</taxon>
        <taxon>Bacillota</taxon>
        <taxon>Clostridia</taxon>
        <taxon>Thermoanaerobacterales</taxon>
        <taxon>Thermoanaerobacteraceae</taxon>
        <taxon>Thermacetogenium</taxon>
    </lineage>
</organism>
<keyword evidence="7" id="KW-0862">Zinc</keyword>
<evidence type="ECO:0000256" key="5">
    <source>
        <dbReference type="ARBA" id="ARBA00022723"/>
    </source>
</evidence>
<dbReference type="Proteomes" id="UP000053326">
    <property type="component" value="Unassembled WGS sequence"/>
</dbReference>
<comment type="catalytic activity">
    <reaction evidence="8">
        <text>adenosine + H2O + H(+) = inosine + NH4(+)</text>
        <dbReference type="Rhea" id="RHEA:24408"/>
        <dbReference type="ChEBI" id="CHEBI:15377"/>
        <dbReference type="ChEBI" id="CHEBI:15378"/>
        <dbReference type="ChEBI" id="CHEBI:16335"/>
        <dbReference type="ChEBI" id="CHEBI:17596"/>
        <dbReference type="ChEBI" id="CHEBI:28938"/>
        <dbReference type="EC" id="3.5.4.4"/>
    </reaction>
    <physiologicalReaction direction="left-to-right" evidence="8">
        <dbReference type="Rhea" id="RHEA:24409"/>
    </physiologicalReaction>
</comment>
<gene>
    <name evidence="12" type="ORF">XD66_0181</name>
</gene>
<evidence type="ECO:0000256" key="4">
    <source>
        <dbReference type="ARBA" id="ARBA00022679"/>
    </source>
</evidence>
<proteinExistence type="inferred from homology"/>
<comment type="similarity">
    <text evidence="3 11">Belongs to the purine nucleoside phosphorylase YfiH/LACC1 family.</text>
</comment>
<comment type="function">
    <text evidence="2">Purine nucleoside enzyme that catalyzes the phosphorolysis of adenosine and inosine nucleosides, yielding D-ribose 1-phosphate and the respective free bases, adenine and hypoxanthine. Also catalyzes the phosphorolysis of S-methyl-5'-thioadenosine into adenine and S-methyl-5-thio-alpha-D-ribose 1-phosphate. Also has adenosine deaminase activity.</text>
</comment>
<dbReference type="GO" id="GO:0017061">
    <property type="term" value="F:S-methyl-5-thioadenosine phosphorylase activity"/>
    <property type="evidence" value="ECO:0007669"/>
    <property type="project" value="UniProtKB-EC"/>
</dbReference>
<evidence type="ECO:0000256" key="1">
    <source>
        <dbReference type="ARBA" id="ARBA00000553"/>
    </source>
</evidence>
<keyword evidence="4" id="KW-0808">Transferase</keyword>
<dbReference type="CDD" id="cd16833">
    <property type="entry name" value="YfiH"/>
    <property type="match status" value="1"/>
</dbReference>
<dbReference type="InterPro" id="IPR011324">
    <property type="entry name" value="Cytotoxic_necrot_fac-like_cat"/>
</dbReference>
<evidence type="ECO:0000256" key="8">
    <source>
        <dbReference type="ARBA" id="ARBA00047989"/>
    </source>
</evidence>
<evidence type="ECO:0000256" key="10">
    <source>
        <dbReference type="ARBA" id="ARBA00049893"/>
    </source>
</evidence>
<dbReference type="PANTHER" id="PTHR30616:SF2">
    <property type="entry name" value="PURINE NUCLEOSIDE PHOSPHORYLASE LACC1"/>
    <property type="match status" value="1"/>
</dbReference>
<comment type="caution">
    <text evidence="12">The sequence shown here is derived from an EMBL/GenBank/DDBJ whole genome shotgun (WGS) entry which is preliminary data.</text>
</comment>
<dbReference type="Gene3D" id="3.60.140.10">
    <property type="entry name" value="CNF1/YfiH-like putative cysteine hydrolases"/>
    <property type="match status" value="1"/>
</dbReference>
<dbReference type="PANTHER" id="PTHR30616">
    <property type="entry name" value="UNCHARACTERIZED PROTEIN YFIH"/>
    <property type="match status" value="1"/>
</dbReference>
<reference evidence="13" key="1">
    <citation type="journal article" date="2015" name="MBio">
        <title>Genome-Resolved Metagenomic Analysis Reveals Roles for Candidate Phyla and Other Microbial Community Members in Biogeochemical Transformations in Oil Reservoirs.</title>
        <authorList>
            <person name="Hu P."/>
            <person name="Tom L."/>
            <person name="Singh A."/>
            <person name="Thomas B.C."/>
            <person name="Baker B.J."/>
            <person name="Piceno Y.M."/>
            <person name="Andersen G.L."/>
            <person name="Banfield J.F."/>
        </authorList>
    </citation>
    <scope>NUCLEOTIDE SEQUENCE [LARGE SCALE GENOMIC DNA]</scope>
</reference>
<dbReference type="GO" id="GO:0016787">
    <property type="term" value="F:hydrolase activity"/>
    <property type="evidence" value="ECO:0007669"/>
    <property type="project" value="UniProtKB-KW"/>
</dbReference>
<evidence type="ECO:0000313" key="12">
    <source>
        <dbReference type="EMBL" id="KUK37118.1"/>
    </source>
</evidence>
<dbReference type="Pfam" id="PF02578">
    <property type="entry name" value="Cu-oxidase_4"/>
    <property type="match status" value="1"/>
</dbReference>
<dbReference type="SUPFAM" id="SSF64438">
    <property type="entry name" value="CNF1/YfiH-like putative cysteine hydrolases"/>
    <property type="match status" value="1"/>
</dbReference>
<evidence type="ECO:0000256" key="7">
    <source>
        <dbReference type="ARBA" id="ARBA00022833"/>
    </source>
</evidence>
<dbReference type="InterPro" id="IPR003730">
    <property type="entry name" value="Cu_polyphenol_OxRdtase"/>
</dbReference>
<sequence>MIVSEFEKRGTLAVFTTRHGGVSEGPYKSLNLGLHTGDASQIVATNRRLLYAALGIRESRVFTLNQVHSDRVVVIWDEDDLQQKKGSAADAAITHLEDVVLVCFFADCQGIYVFDPVNRVIALAHAGWRGTVARIAEKCLQMMNRNYGSRPGDCLAALSPAAGICCYEVGDDVCSAIKEAFPGEWKRLLARNGNGRLHFGITQANLLVLQEAGVLRNNIIDGGLCTICRQDLFFSHRGSGGTTGRMAALLSLM</sequence>
<keyword evidence="5" id="KW-0479">Metal-binding</keyword>
<dbReference type="PATRIC" id="fig|85874.4.peg.1142"/>
<evidence type="ECO:0000256" key="6">
    <source>
        <dbReference type="ARBA" id="ARBA00022801"/>
    </source>
</evidence>
<evidence type="ECO:0000256" key="11">
    <source>
        <dbReference type="RuleBase" id="RU361274"/>
    </source>
</evidence>
<comment type="catalytic activity">
    <reaction evidence="1">
        <text>inosine + phosphate = alpha-D-ribose 1-phosphate + hypoxanthine</text>
        <dbReference type="Rhea" id="RHEA:27646"/>
        <dbReference type="ChEBI" id="CHEBI:17368"/>
        <dbReference type="ChEBI" id="CHEBI:17596"/>
        <dbReference type="ChEBI" id="CHEBI:43474"/>
        <dbReference type="ChEBI" id="CHEBI:57720"/>
        <dbReference type="EC" id="2.4.2.1"/>
    </reaction>
    <physiologicalReaction direction="left-to-right" evidence="1">
        <dbReference type="Rhea" id="RHEA:27647"/>
    </physiologicalReaction>
</comment>
<comment type="catalytic activity">
    <reaction evidence="9">
        <text>adenosine + phosphate = alpha-D-ribose 1-phosphate + adenine</text>
        <dbReference type="Rhea" id="RHEA:27642"/>
        <dbReference type="ChEBI" id="CHEBI:16335"/>
        <dbReference type="ChEBI" id="CHEBI:16708"/>
        <dbReference type="ChEBI" id="CHEBI:43474"/>
        <dbReference type="ChEBI" id="CHEBI:57720"/>
        <dbReference type="EC" id="2.4.2.1"/>
    </reaction>
    <physiologicalReaction direction="left-to-right" evidence="9">
        <dbReference type="Rhea" id="RHEA:27643"/>
    </physiologicalReaction>
</comment>
<keyword evidence="6" id="KW-0378">Hydrolase</keyword>